<feature type="domain" description="Saposin B-type" evidence="4">
    <location>
        <begin position="36"/>
        <end position="141"/>
    </location>
</feature>
<feature type="compositionally biased region" description="Basic and acidic residues" evidence="2">
    <location>
        <begin position="145"/>
        <end position="161"/>
    </location>
</feature>
<feature type="chain" id="PRO_5043886926" description="Saposin B-type domain-containing protein" evidence="3">
    <location>
        <begin position="19"/>
        <end position="196"/>
    </location>
</feature>
<organism evidence="5 6">
    <name type="scientific">Meganyctiphanes norvegica</name>
    <name type="common">Northern krill</name>
    <name type="synonym">Thysanopoda norvegica</name>
    <dbReference type="NCBI Taxonomy" id="48144"/>
    <lineage>
        <taxon>Eukaryota</taxon>
        <taxon>Metazoa</taxon>
        <taxon>Ecdysozoa</taxon>
        <taxon>Arthropoda</taxon>
        <taxon>Crustacea</taxon>
        <taxon>Multicrustacea</taxon>
        <taxon>Malacostraca</taxon>
        <taxon>Eumalacostraca</taxon>
        <taxon>Eucarida</taxon>
        <taxon>Euphausiacea</taxon>
        <taxon>Euphausiidae</taxon>
        <taxon>Meganyctiphanes</taxon>
    </lineage>
</organism>
<evidence type="ECO:0000256" key="3">
    <source>
        <dbReference type="SAM" id="SignalP"/>
    </source>
</evidence>
<keyword evidence="3" id="KW-0732">Signal</keyword>
<name>A0AAV2RKQ2_MEGNR</name>
<dbReference type="InterPro" id="IPR008139">
    <property type="entry name" value="SaposinB_dom"/>
</dbReference>
<feature type="region of interest" description="Disordered" evidence="2">
    <location>
        <begin position="145"/>
        <end position="175"/>
    </location>
</feature>
<reference evidence="5 6" key="1">
    <citation type="submission" date="2024-05" db="EMBL/GenBank/DDBJ databases">
        <authorList>
            <person name="Wallberg A."/>
        </authorList>
    </citation>
    <scope>NUCLEOTIDE SEQUENCE [LARGE SCALE GENOMIC DNA]</scope>
</reference>
<protein>
    <recommendedName>
        <fullName evidence="4">Saposin B-type domain-containing protein</fullName>
    </recommendedName>
</protein>
<feature type="signal peptide" evidence="3">
    <location>
        <begin position="1"/>
        <end position="18"/>
    </location>
</feature>
<evidence type="ECO:0000256" key="2">
    <source>
        <dbReference type="SAM" id="MobiDB-lite"/>
    </source>
</evidence>
<sequence>MHYVILCLLLMVSGCCNGGKMGPKTQVPDDSLFKDQAAFCDGCYAIVQEMHKLLLKWNKKSGSMEDHIDTALVATCSTERLRSYVLSPPKMMKLCSGIRAHYEDEIAENFMKHFSKAKKPKVEKVFNDICRKEIPACKKGMEPMTAARKEKWAKDEEEKKSSKSKTKKKNTEDKTLTEETILKTIKVEDGIVKDEL</sequence>
<gene>
    <name evidence="5" type="ORF">MNOR_LOCUS25289</name>
</gene>
<evidence type="ECO:0000313" key="6">
    <source>
        <dbReference type="Proteomes" id="UP001497623"/>
    </source>
</evidence>
<accession>A0AAV2RKQ2</accession>
<dbReference type="Proteomes" id="UP001497623">
    <property type="component" value="Unassembled WGS sequence"/>
</dbReference>
<keyword evidence="1" id="KW-1015">Disulfide bond</keyword>
<evidence type="ECO:0000313" key="5">
    <source>
        <dbReference type="EMBL" id="CAL4125701.1"/>
    </source>
</evidence>
<keyword evidence="6" id="KW-1185">Reference proteome</keyword>
<evidence type="ECO:0000256" key="1">
    <source>
        <dbReference type="ARBA" id="ARBA00023157"/>
    </source>
</evidence>
<dbReference type="PROSITE" id="PS50015">
    <property type="entry name" value="SAP_B"/>
    <property type="match status" value="1"/>
</dbReference>
<comment type="caution">
    <text evidence="5">The sequence shown here is derived from an EMBL/GenBank/DDBJ whole genome shotgun (WGS) entry which is preliminary data.</text>
</comment>
<proteinExistence type="predicted"/>
<dbReference type="AlphaFoldDB" id="A0AAV2RKQ2"/>
<evidence type="ECO:0000259" key="4">
    <source>
        <dbReference type="PROSITE" id="PS50015"/>
    </source>
</evidence>
<dbReference type="EMBL" id="CAXKWB010023982">
    <property type="protein sequence ID" value="CAL4125701.1"/>
    <property type="molecule type" value="Genomic_DNA"/>
</dbReference>